<keyword evidence="2" id="KW-0472">Membrane</keyword>
<dbReference type="RefSeq" id="XP_049148348.1">
    <property type="nucleotide sequence ID" value="XM_049291203.1"/>
</dbReference>
<feature type="transmembrane region" description="Helical" evidence="2">
    <location>
        <begin position="218"/>
        <end position="240"/>
    </location>
</feature>
<feature type="transmembrane region" description="Helical" evidence="2">
    <location>
        <begin position="444"/>
        <end position="468"/>
    </location>
</feature>
<evidence type="ECO:0000313" key="4">
    <source>
        <dbReference type="EMBL" id="UQC86737.1"/>
    </source>
</evidence>
<feature type="region of interest" description="Disordered" evidence="1">
    <location>
        <begin position="345"/>
        <end position="410"/>
    </location>
</feature>
<feature type="transmembrane region" description="Helical" evidence="2">
    <location>
        <begin position="726"/>
        <end position="748"/>
    </location>
</feature>
<feature type="transmembrane region" description="Helical" evidence="2">
    <location>
        <begin position="488"/>
        <end position="505"/>
    </location>
</feature>
<protein>
    <submittedName>
        <fullName evidence="4">Uncharacterized protein</fullName>
    </submittedName>
</protein>
<feature type="chain" id="PRO_5040187506" evidence="3">
    <location>
        <begin position="18"/>
        <end position="1051"/>
    </location>
</feature>
<organism evidence="4 5">
    <name type="scientific">Colletotrichum lupini</name>
    <dbReference type="NCBI Taxonomy" id="145971"/>
    <lineage>
        <taxon>Eukaryota</taxon>
        <taxon>Fungi</taxon>
        <taxon>Dikarya</taxon>
        <taxon>Ascomycota</taxon>
        <taxon>Pezizomycotina</taxon>
        <taxon>Sordariomycetes</taxon>
        <taxon>Hypocreomycetidae</taxon>
        <taxon>Glomerellales</taxon>
        <taxon>Glomerellaceae</taxon>
        <taxon>Colletotrichum</taxon>
        <taxon>Colletotrichum acutatum species complex</taxon>
    </lineage>
</organism>
<feature type="compositionally biased region" description="Polar residues" evidence="1">
    <location>
        <begin position="345"/>
        <end position="376"/>
    </location>
</feature>
<feature type="transmembrane region" description="Helical" evidence="2">
    <location>
        <begin position="794"/>
        <end position="816"/>
    </location>
</feature>
<keyword evidence="3" id="KW-0732">Signal</keyword>
<feature type="transmembrane region" description="Helical" evidence="2">
    <location>
        <begin position="142"/>
        <end position="161"/>
    </location>
</feature>
<sequence length="1051" mass="117433">MNRVLGSLLLLATVARSADNIHNVTNRWDVFWQLADLDAQFPNKSGSVYLGSQNYTWCCLKAVYVGLDILNGTLVIANNSITKIGTSTTGDLRDAALRSQFPCDAKYNDAHLGGAPEVQVQYAWFIDNCPGWSLSDKSNLNAWLHSLSGFLLPAVVFCLSVPRRRKLHVYRYDNPAIHHHLTCQDSALFVADIAGIKSIIPAIIGAILAGIIVTVDTIIWLSICFAFAGPMILSGLYEALLDNRVLEFLRDKIQNKRLTLDMRCRCLMLVLIGNLDLALDRETLKWGRQAYIPAVSAIPPENGHISHQDHTAQGEFMTGSTPQEARTVENRDIQLGSLAHREQATVNDANQDSHGRTSPQTVANSTSMDTEPPNQSIRRRSSAPQPNANNAASTQAFPRHSTGHLTASPWRASLRVSGPGTIVQIARATGVNTSKSHGPDPGRLSYSFGSIVGAPVIFFLGGFIFSFLTSLDELGDENIAESIAFGSWYMIIPHIAIISGLLLAGNNPNILEGVLATERDPEDPEDPTYVFGFLRFDLVYPSCYKVAWQWLRGHTKKQWIEQLLTVYSRRIDVEYRGHEDIDGDMKDLRFRTTLSLLDWFVLLFLTLLLVGIPYLFAFMLAFFTPQIGLSCRSLTFLVYFGLQLAQIGLWLWAYIGAPGDVTNPKRRIRALDMFRKGGWLDHRKFYDPSTAPWHEDTHSPSSKLADFLAHASKPGSWTLHTFWSSLYYSLQIIFGLSAVFVSLGGTLMQIMGVYRTNMCFVNVHYWLEPKERRPPVVLSVNSREMINSATTAEYWKPVAIAAIAFMAVVSFVGWWYQRRMRDVFGQLVKKIDKVEFEREWPFRPRPALGTMTNGNGRIDAVSRSLIPSDQYCESLLFSKASARFPCPGSTGLPAEVNFDTECKSFIHYKLHSELAYFTLKCDQSSIIYLALIDGVEKAVGMPHTENTAVVFCASSNIDAIIRRAREQPPLAIELWYPDQDSSATNQHIQCQLAASGAPGLSPVLWSLESRKSLLEELYEYTASCRGSRDFAWARREGFKNRNSARGAFSTT</sequence>
<keyword evidence="5" id="KW-1185">Reference proteome</keyword>
<dbReference type="EMBL" id="CP019478">
    <property type="protein sequence ID" value="UQC86737.1"/>
    <property type="molecule type" value="Genomic_DNA"/>
</dbReference>
<evidence type="ECO:0000256" key="1">
    <source>
        <dbReference type="SAM" id="MobiDB-lite"/>
    </source>
</evidence>
<feature type="compositionally biased region" description="Low complexity" evidence="1">
    <location>
        <begin position="382"/>
        <end position="396"/>
    </location>
</feature>
<keyword evidence="2" id="KW-1133">Transmembrane helix</keyword>
<name>A0A9Q8WL24_9PEZI</name>
<dbReference type="GeneID" id="73346213"/>
<accession>A0A9Q8WL24</accession>
<proteinExistence type="predicted"/>
<evidence type="ECO:0000256" key="2">
    <source>
        <dbReference type="SAM" id="Phobius"/>
    </source>
</evidence>
<dbReference type="KEGG" id="clup:CLUP02_12239"/>
<dbReference type="AlphaFoldDB" id="A0A9Q8WL24"/>
<gene>
    <name evidence="4" type="ORF">CLUP02_12239</name>
</gene>
<reference evidence="4" key="1">
    <citation type="journal article" date="2021" name="Mol. Plant Microbe Interact.">
        <title>Complete Genome Sequence of the Plant-Pathogenic Fungus Colletotrichum lupini.</title>
        <authorList>
            <person name="Baroncelli R."/>
            <person name="Pensec F."/>
            <person name="Da Lio D."/>
            <person name="Boufleur T."/>
            <person name="Vicente I."/>
            <person name="Sarrocco S."/>
            <person name="Picot A."/>
            <person name="Baraldi E."/>
            <person name="Sukno S."/>
            <person name="Thon M."/>
            <person name="Le Floch G."/>
        </authorList>
    </citation>
    <scope>NUCLEOTIDE SEQUENCE</scope>
    <source>
        <strain evidence="4">IMI 504893</strain>
    </source>
</reference>
<feature type="transmembrane region" description="Helical" evidence="2">
    <location>
        <begin position="599"/>
        <end position="624"/>
    </location>
</feature>
<evidence type="ECO:0000313" key="5">
    <source>
        <dbReference type="Proteomes" id="UP000830671"/>
    </source>
</evidence>
<dbReference type="Proteomes" id="UP000830671">
    <property type="component" value="Chromosome 6"/>
</dbReference>
<keyword evidence="2" id="KW-0812">Transmembrane</keyword>
<feature type="transmembrane region" description="Helical" evidence="2">
    <location>
        <begin position="636"/>
        <end position="657"/>
    </location>
</feature>
<evidence type="ECO:0000256" key="3">
    <source>
        <dbReference type="SAM" id="SignalP"/>
    </source>
</evidence>
<feature type="transmembrane region" description="Helical" evidence="2">
    <location>
        <begin position="187"/>
        <end position="212"/>
    </location>
</feature>
<feature type="signal peptide" evidence="3">
    <location>
        <begin position="1"/>
        <end position="17"/>
    </location>
</feature>